<sequence length="88" mass="9454">MAAAAPPVPPPAAFPPQRLWSSISITCHALLSNSTVKLLFLLQEVLWTLFGFANSRATSRRSPPTAAPLQATICSNLACKRHLPSCKN</sequence>
<dbReference type="Proteomes" id="UP000886520">
    <property type="component" value="Chromosome 12"/>
</dbReference>
<gene>
    <name evidence="1" type="ORF">GOP47_0012305</name>
</gene>
<dbReference type="OrthoDB" id="2019351at2759"/>
<accession>A0A9D4UQF2</accession>
<organism evidence="1 2">
    <name type="scientific">Adiantum capillus-veneris</name>
    <name type="common">Maidenhair fern</name>
    <dbReference type="NCBI Taxonomy" id="13818"/>
    <lineage>
        <taxon>Eukaryota</taxon>
        <taxon>Viridiplantae</taxon>
        <taxon>Streptophyta</taxon>
        <taxon>Embryophyta</taxon>
        <taxon>Tracheophyta</taxon>
        <taxon>Polypodiopsida</taxon>
        <taxon>Polypodiidae</taxon>
        <taxon>Polypodiales</taxon>
        <taxon>Pteridineae</taxon>
        <taxon>Pteridaceae</taxon>
        <taxon>Vittarioideae</taxon>
        <taxon>Adiantum</taxon>
    </lineage>
</organism>
<evidence type="ECO:0000313" key="1">
    <source>
        <dbReference type="EMBL" id="KAI5072199.1"/>
    </source>
</evidence>
<reference evidence="1" key="1">
    <citation type="submission" date="2021-01" db="EMBL/GenBank/DDBJ databases">
        <title>Adiantum capillus-veneris genome.</title>
        <authorList>
            <person name="Fang Y."/>
            <person name="Liao Q."/>
        </authorList>
    </citation>
    <scope>NUCLEOTIDE SEQUENCE</scope>
    <source>
        <strain evidence="1">H3</strain>
        <tissue evidence="1">Leaf</tissue>
    </source>
</reference>
<dbReference type="AlphaFoldDB" id="A0A9D4UQF2"/>
<name>A0A9D4UQF2_ADICA</name>
<dbReference type="EMBL" id="JABFUD020000012">
    <property type="protein sequence ID" value="KAI5072199.1"/>
    <property type="molecule type" value="Genomic_DNA"/>
</dbReference>
<comment type="caution">
    <text evidence="1">The sequence shown here is derived from an EMBL/GenBank/DDBJ whole genome shotgun (WGS) entry which is preliminary data.</text>
</comment>
<keyword evidence="2" id="KW-1185">Reference proteome</keyword>
<proteinExistence type="predicted"/>
<protein>
    <submittedName>
        <fullName evidence="1">Uncharacterized protein</fullName>
    </submittedName>
</protein>
<evidence type="ECO:0000313" key="2">
    <source>
        <dbReference type="Proteomes" id="UP000886520"/>
    </source>
</evidence>